<reference evidence="1" key="1">
    <citation type="submission" date="2020-07" db="EMBL/GenBank/DDBJ databases">
        <title>Unique genomic features of the anaerobic methanotrophic archaea.</title>
        <authorList>
            <person name="Chadwick G.L."/>
            <person name="Skennerton C.T."/>
            <person name="Laso-Perez R."/>
            <person name="Leu A.O."/>
            <person name="Speth D.R."/>
            <person name="Yu H."/>
            <person name="Morgan-Lang C."/>
            <person name="Hatzenpichler R."/>
            <person name="Goudeau D."/>
            <person name="Malmstrom R."/>
            <person name="Brazelton W.J."/>
            <person name="Woyke T."/>
            <person name="Hallam S.J."/>
            <person name="Tyson G.W."/>
            <person name="Wegener G."/>
            <person name="Boetius A."/>
            <person name="Orphan V."/>
        </authorList>
    </citation>
    <scope>NUCLEOTIDE SEQUENCE</scope>
</reference>
<name>A0A7H1KND8_9EURY</name>
<dbReference type="EMBL" id="MT776523">
    <property type="protein sequence ID" value="QNT35452.1"/>
    <property type="molecule type" value="Genomic_DNA"/>
</dbReference>
<protein>
    <submittedName>
        <fullName evidence="1">Uncharacterized protein</fullName>
    </submittedName>
</protein>
<gene>
    <name evidence="1" type="ORF">EKMJPAOO_00002</name>
</gene>
<proteinExistence type="predicted"/>
<evidence type="ECO:0000313" key="1">
    <source>
        <dbReference type="EMBL" id="QNT35452.1"/>
    </source>
</evidence>
<dbReference type="AlphaFoldDB" id="A0A7H1KND8"/>
<accession>A0A7H1KND8</accession>
<organism evidence="1">
    <name type="scientific">uncultured Methanosarcinales archaeon</name>
    <dbReference type="NCBI Taxonomy" id="183757"/>
    <lineage>
        <taxon>Archaea</taxon>
        <taxon>Methanobacteriati</taxon>
        <taxon>Methanobacteriota</taxon>
        <taxon>Stenosarchaea group</taxon>
        <taxon>Methanomicrobia</taxon>
        <taxon>Methanosarcinales</taxon>
        <taxon>environmental samples</taxon>
    </lineage>
</organism>
<sequence>MVYVLIPSVDVKMDVSKSVVLPATVVFVESDLPTGQITLKKGRKYKYKTQIKALMNGDWVIYASPGVYADLHVVGGDVTSAMIYGISNAAKTTIQYRHREKVSEEQRNVLLNITNDWLQQYNSTEYEKQEALW</sequence>